<dbReference type="CDD" id="cd03801">
    <property type="entry name" value="GT4_PimA-like"/>
    <property type="match status" value="1"/>
</dbReference>
<keyword evidence="3" id="KW-0808">Transferase</keyword>
<sequence>MRDKLLQISSAFSIQKIYVNLVSKLSERGYRQIIYVPVRNADQINGNRDESIENSEYHYSHILKNNLLFKLRFRRKIQIIYKDLLSKVDIESVGLVHAHFLFSDGGVAYLLNKEFGIPYVVNVRATDLFYFFRLMVYERRFGNKIMESAERVIFINPTYVNLLKEKYLSSFFKNFESKVAVIPNAIDDKWFSTESRTKELSQPIKLLYVGQIIERKKLDIVIKAMNLFNSKSKTLATLDIVGSGPFLKKVEILFNENVKYWGRINDFNSLFQIFNDCHIFLMPSIKETFGLVYIEALSQGLPIVFCKDEAVDGFFPNLSTGVAVPPNDVNETSRAIEYIIENYNEMSKSAVKLSSSFRWENVAGKHHEIYEKIIG</sequence>
<dbReference type="SUPFAM" id="SSF53756">
    <property type="entry name" value="UDP-Glycosyltransferase/glycogen phosphorylase"/>
    <property type="match status" value="1"/>
</dbReference>
<dbReference type="GO" id="GO:0016757">
    <property type="term" value="F:glycosyltransferase activity"/>
    <property type="evidence" value="ECO:0007669"/>
    <property type="project" value="UniProtKB-KW"/>
</dbReference>
<evidence type="ECO:0000259" key="1">
    <source>
        <dbReference type="Pfam" id="PF00534"/>
    </source>
</evidence>
<gene>
    <name evidence="3" type="ORF">ACFOUT_08025</name>
</gene>
<dbReference type="PANTHER" id="PTHR45947">
    <property type="entry name" value="SULFOQUINOVOSYL TRANSFERASE SQD2"/>
    <property type="match status" value="1"/>
</dbReference>
<dbReference type="EC" id="2.4.-.-" evidence="3"/>
<evidence type="ECO:0000259" key="2">
    <source>
        <dbReference type="Pfam" id="PF13439"/>
    </source>
</evidence>
<evidence type="ECO:0000313" key="4">
    <source>
        <dbReference type="Proteomes" id="UP001595814"/>
    </source>
</evidence>
<organism evidence="3 4">
    <name type="scientific">Euzebyella saccharophila</name>
    <dbReference type="NCBI Taxonomy" id="679664"/>
    <lineage>
        <taxon>Bacteria</taxon>
        <taxon>Pseudomonadati</taxon>
        <taxon>Bacteroidota</taxon>
        <taxon>Flavobacteriia</taxon>
        <taxon>Flavobacteriales</taxon>
        <taxon>Flavobacteriaceae</taxon>
        <taxon>Euzebyella</taxon>
    </lineage>
</organism>
<dbReference type="Pfam" id="PF00534">
    <property type="entry name" value="Glycos_transf_1"/>
    <property type="match status" value="1"/>
</dbReference>
<dbReference type="InterPro" id="IPR050194">
    <property type="entry name" value="Glycosyltransferase_grp1"/>
</dbReference>
<keyword evidence="3" id="KW-0328">Glycosyltransferase</keyword>
<proteinExistence type="predicted"/>
<dbReference type="RefSeq" id="WP_187456479.1">
    <property type="nucleotide sequence ID" value="NZ_JACYFJ010000001.1"/>
</dbReference>
<feature type="domain" description="Glycosyl transferase family 1" evidence="1">
    <location>
        <begin position="201"/>
        <end position="346"/>
    </location>
</feature>
<comment type="caution">
    <text evidence="3">The sequence shown here is derived from an EMBL/GenBank/DDBJ whole genome shotgun (WGS) entry which is preliminary data.</text>
</comment>
<dbReference type="Proteomes" id="UP001595814">
    <property type="component" value="Unassembled WGS sequence"/>
</dbReference>
<dbReference type="PANTHER" id="PTHR45947:SF3">
    <property type="entry name" value="SULFOQUINOVOSYL TRANSFERASE SQD2"/>
    <property type="match status" value="1"/>
</dbReference>
<evidence type="ECO:0000313" key="3">
    <source>
        <dbReference type="EMBL" id="MFC4095818.1"/>
    </source>
</evidence>
<keyword evidence="4" id="KW-1185">Reference proteome</keyword>
<feature type="domain" description="Glycosyltransferase subfamily 4-like N-terminal" evidence="2">
    <location>
        <begin position="19"/>
        <end position="188"/>
    </location>
</feature>
<dbReference type="Pfam" id="PF13439">
    <property type="entry name" value="Glyco_transf_4"/>
    <property type="match status" value="1"/>
</dbReference>
<dbReference type="InterPro" id="IPR001296">
    <property type="entry name" value="Glyco_trans_1"/>
</dbReference>
<dbReference type="EMBL" id="JBHSAW010000004">
    <property type="protein sequence ID" value="MFC4095818.1"/>
    <property type="molecule type" value="Genomic_DNA"/>
</dbReference>
<reference evidence="4" key="1">
    <citation type="journal article" date="2019" name="Int. J. Syst. Evol. Microbiol.">
        <title>The Global Catalogue of Microorganisms (GCM) 10K type strain sequencing project: providing services to taxonomists for standard genome sequencing and annotation.</title>
        <authorList>
            <consortium name="The Broad Institute Genomics Platform"/>
            <consortium name="The Broad Institute Genome Sequencing Center for Infectious Disease"/>
            <person name="Wu L."/>
            <person name="Ma J."/>
        </authorList>
    </citation>
    <scope>NUCLEOTIDE SEQUENCE [LARGE SCALE GENOMIC DNA]</scope>
    <source>
        <strain evidence="4">CECT 7477</strain>
    </source>
</reference>
<dbReference type="InterPro" id="IPR028098">
    <property type="entry name" value="Glyco_trans_4-like_N"/>
</dbReference>
<name>A0ABV8JLW0_9FLAO</name>
<accession>A0ABV8JLW0</accession>
<protein>
    <submittedName>
        <fullName evidence="3">Glycosyltransferase family 4 protein</fullName>
        <ecNumber evidence="3">2.4.-.-</ecNumber>
    </submittedName>
</protein>
<dbReference type="Gene3D" id="3.40.50.2000">
    <property type="entry name" value="Glycogen Phosphorylase B"/>
    <property type="match status" value="2"/>
</dbReference>